<comment type="caution">
    <text evidence="15">The sequence shown here is derived from an EMBL/GenBank/DDBJ whole genome shotgun (WGS) entry which is preliminary data.</text>
</comment>
<feature type="transmembrane region" description="Helical" evidence="13">
    <location>
        <begin position="30"/>
        <end position="50"/>
    </location>
</feature>
<feature type="transmembrane region" description="Helical" evidence="13">
    <location>
        <begin position="62"/>
        <end position="88"/>
    </location>
</feature>
<dbReference type="InterPro" id="IPR025201">
    <property type="entry name" value="KdpD_TM"/>
</dbReference>
<dbReference type="Gene3D" id="3.30.450.40">
    <property type="match status" value="1"/>
</dbReference>
<dbReference type="InterPro" id="IPR029016">
    <property type="entry name" value="GAF-like_dom_sf"/>
</dbReference>
<proteinExistence type="predicted"/>
<dbReference type="InterPro" id="IPR003594">
    <property type="entry name" value="HATPase_dom"/>
</dbReference>
<evidence type="ECO:0000313" key="15">
    <source>
        <dbReference type="EMBL" id="GEO17917.1"/>
    </source>
</evidence>
<evidence type="ECO:0000256" key="2">
    <source>
        <dbReference type="ARBA" id="ARBA00004141"/>
    </source>
</evidence>
<keyword evidence="7" id="KW-0547">Nucleotide-binding</keyword>
<feature type="domain" description="Histidine kinase" evidence="14">
    <location>
        <begin position="301"/>
        <end position="518"/>
    </location>
</feature>
<evidence type="ECO:0000256" key="4">
    <source>
        <dbReference type="ARBA" id="ARBA00022553"/>
    </source>
</evidence>
<dbReference type="AlphaFoldDB" id="A0A512C1I3"/>
<dbReference type="GO" id="GO:0005886">
    <property type="term" value="C:plasma membrane"/>
    <property type="evidence" value="ECO:0007669"/>
    <property type="project" value="TreeGrafter"/>
</dbReference>
<dbReference type="EMBL" id="BJYU01000135">
    <property type="protein sequence ID" value="GEO17917.1"/>
    <property type="molecule type" value="Genomic_DNA"/>
</dbReference>
<dbReference type="Pfam" id="PF02518">
    <property type="entry name" value="HATPase_c"/>
    <property type="match status" value="1"/>
</dbReference>
<dbReference type="GO" id="GO:0005524">
    <property type="term" value="F:ATP binding"/>
    <property type="evidence" value="ECO:0007669"/>
    <property type="project" value="UniProtKB-KW"/>
</dbReference>
<accession>A0A512C1I3</accession>
<dbReference type="FunFam" id="3.30.565.10:FF:000042">
    <property type="entry name" value="Two-component sensor histidine kinase KdpD"/>
    <property type="match status" value="1"/>
</dbReference>
<organism evidence="15 16">
    <name type="scientific">Microvirga aerophila</name>
    <dbReference type="NCBI Taxonomy" id="670291"/>
    <lineage>
        <taxon>Bacteria</taxon>
        <taxon>Pseudomonadati</taxon>
        <taxon>Pseudomonadota</taxon>
        <taxon>Alphaproteobacteria</taxon>
        <taxon>Hyphomicrobiales</taxon>
        <taxon>Methylobacteriaceae</taxon>
        <taxon>Microvirga</taxon>
    </lineage>
</organism>
<dbReference type="CDD" id="cd00082">
    <property type="entry name" value="HisKA"/>
    <property type="match status" value="1"/>
</dbReference>
<dbReference type="RefSeq" id="WP_147022740.1">
    <property type="nucleotide sequence ID" value="NZ_BJYU01000135.1"/>
</dbReference>
<evidence type="ECO:0000256" key="7">
    <source>
        <dbReference type="ARBA" id="ARBA00022741"/>
    </source>
</evidence>
<gene>
    <name evidence="15" type="ORF">MAE02_56130</name>
</gene>
<evidence type="ECO:0000256" key="13">
    <source>
        <dbReference type="SAM" id="Phobius"/>
    </source>
</evidence>
<evidence type="ECO:0000256" key="8">
    <source>
        <dbReference type="ARBA" id="ARBA00022777"/>
    </source>
</evidence>
<feature type="transmembrane region" description="Helical" evidence="13">
    <location>
        <begin position="108"/>
        <end position="128"/>
    </location>
</feature>
<evidence type="ECO:0000256" key="1">
    <source>
        <dbReference type="ARBA" id="ARBA00000085"/>
    </source>
</evidence>
<dbReference type="InterPro" id="IPR003661">
    <property type="entry name" value="HisK_dim/P_dom"/>
</dbReference>
<dbReference type="Pfam" id="PF13492">
    <property type="entry name" value="GAF_3"/>
    <property type="match status" value="1"/>
</dbReference>
<comment type="subcellular location">
    <subcellularLocation>
        <location evidence="2">Membrane</location>
        <topology evidence="2">Multi-pass membrane protein</topology>
    </subcellularLocation>
</comment>
<evidence type="ECO:0000256" key="9">
    <source>
        <dbReference type="ARBA" id="ARBA00022840"/>
    </source>
</evidence>
<keyword evidence="4" id="KW-0597">Phosphoprotein</keyword>
<evidence type="ECO:0000256" key="12">
    <source>
        <dbReference type="ARBA" id="ARBA00023136"/>
    </source>
</evidence>
<keyword evidence="11" id="KW-0902">Two-component regulatory system</keyword>
<comment type="catalytic activity">
    <reaction evidence="1">
        <text>ATP + protein L-histidine = ADP + protein N-phospho-L-histidine.</text>
        <dbReference type="EC" id="2.7.13.3"/>
    </reaction>
</comment>
<dbReference type="Gene3D" id="1.20.120.620">
    <property type="entry name" value="Backbone structure of the membrane domain of e. Coli histidine kinase receptor kdpd"/>
    <property type="match status" value="1"/>
</dbReference>
<dbReference type="PANTHER" id="PTHR45569:SF1">
    <property type="entry name" value="SENSOR PROTEIN KDPD"/>
    <property type="match status" value="1"/>
</dbReference>
<evidence type="ECO:0000259" key="14">
    <source>
        <dbReference type="PROSITE" id="PS50109"/>
    </source>
</evidence>
<keyword evidence="5" id="KW-0808">Transferase</keyword>
<dbReference type="SUPFAM" id="SSF55874">
    <property type="entry name" value="ATPase domain of HSP90 chaperone/DNA topoisomerase II/histidine kinase"/>
    <property type="match status" value="1"/>
</dbReference>
<dbReference type="GO" id="GO:0000155">
    <property type="term" value="F:phosphorelay sensor kinase activity"/>
    <property type="evidence" value="ECO:0007669"/>
    <property type="project" value="InterPro"/>
</dbReference>
<dbReference type="SUPFAM" id="SSF55781">
    <property type="entry name" value="GAF domain-like"/>
    <property type="match status" value="1"/>
</dbReference>
<keyword evidence="16" id="KW-1185">Reference proteome</keyword>
<dbReference type="CDD" id="cd00075">
    <property type="entry name" value="HATPase"/>
    <property type="match status" value="1"/>
</dbReference>
<keyword evidence="12 13" id="KW-0472">Membrane</keyword>
<evidence type="ECO:0000256" key="10">
    <source>
        <dbReference type="ARBA" id="ARBA00022989"/>
    </source>
</evidence>
<evidence type="ECO:0000256" key="3">
    <source>
        <dbReference type="ARBA" id="ARBA00012438"/>
    </source>
</evidence>
<reference evidence="15 16" key="1">
    <citation type="submission" date="2019-07" db="EMBL/GenBank/DDBJ databases">
        <title>Whole genome shotgun sequence of Microvirga aerophila NBRC 106136.</title>
        <authorList>
            <person name="Hosoyama A."/>
            <person name="Uohara A."/>
            <person name="Ohji S."/>
            <person name="Ichikawa N."/>
        </authorList>
    </citation>
    <scope>NUCLEOTIDE SEQUENCE [LARGE SCALE GENOMIC DNA]</scope>
    <source>
        <strain evidence="15 16">NBRC 106136</strain>
    </source>
</reference>
<dbReference type="GO" id="GO:0042802">
    <property type="term" value="F:identical protein binding"/>
    <property type="evidence" value="ECO:0007669"/>
    <property type="project" value="UniProtKB-ARBA"/>
</dbReference>
<dbReference type="Proteomes" id="UP000321085">
    <property type="component" value="Unassembled WGS sequence"/>
</dbReference>
<dbReference type="InterPro" id="IPR038318">
    <property type="entry name" value="KdpD_sf"/>
</dbReference>
<dbReference type="InterPro" id="IPR005467">
    <property type="entry name" value="His_kinase_dom"/>
</dbReference>
<name>A0A512C1I3_9HYPH</name>
<dbReference type="SMART" id="SM00388">
    <property type="entry name" value="HisKA"/>
    <property type="match status" value="1"/>
</dbReference>
<dbReference type="InterPro" id="IPR003018">
    <property type="entry name" value="GAF"/>
</dbReference>
<dbReference type="Pfam" id="PF13493">
    <property type="entry name" value="DUF4118"/>
    <property type="match status" value="1"/>
</dbReference>
<keyword evidence="6 13" id="KW-0812">Transmembrane</keyword>
<dbReference type="SUPFAM" id="SSF47384">
    <property type="entry name" value="Homodimeric domain of signal transducing histidine kinase"/>
    <property type="match status" value="1"/>
</dbReference>
<evidence type="ECO:0000256" key="11">
    <source>
        <dbReference type="ARBA" id="ARBA00023012"/>
    </source>
</evidence>
<dbReference type="PANTHER" id="PTHR45569">
    <property type="entry name" value="SENSOR PROTEIN KDPD"/>
    <property type="match status" value="1"/>
</dbReference>
<dbReference type="InterPro" id="IPR036097">
    <property type="entry name" value="HisK_dim/P_sf"/>
</dbReference>
<sequence length="529" mass="56446">MPDSGEQDSRDRKRRDWIGIHSSGGPLAPWHFGMTIVAIAAALAVALVLYPVTGIEDVDLVFLTAIIAIAIRYGLWPSLAACVLSALAYNFFFIPPFHTFAVANPANIATLFFFLIVAIITSHLASWARDAALTAASRAETTEALYAFSRKIAGIITLDDLLWATGQQIAAMLRLDVVILLPGADGRLEVRAAYPPNDRVDESDTAAARLAWSESRVAGRGTEALFTDQHLFLPLRTSHGPIGAVGVSRTGAPLSPGEERLLAALIDQAAVAIERIRFAAEMDAARLAGETERLRSALLSSLSHDLKTPLASITGAATSLRQYGGLYDAAAREELAATIQGEAERLARFVANLLDMTRLRTGGIELKREPTDLGEAVGAALQRMQGVLGEHQVDVDLPAGLPMLDLDVVLFEQVLVNLLDNAAKYSAPGSRVGISANGNEQKVELTVSDEGPGIPASDLERVFEMFHRVNKGDRQRAGTGLGLSICRGFVEVLGGTIQATNRTGGSGAVFTITFPESCFTAIPREDAAE</sequence>
<dbReference type="PRINTS" id="PR00344">
    <property type="entry name" value="BCTRLSENSOR"/>
</dbReference>
<dbReference type="EC" id="2.7.13.3" evidence="3"/>
<keyword evidence="10 13" id="KW-1133">Transmembrane helix</keyword>
<dbReference type="PROSITE" id="PS50109">
    <property type="entry name" value="HIS_KIN"/>
    <property type="match status" value="1"/>
</dbReference>
<dbReference type="InterPro" id="IPR052023">
    <property type="entry name" value="Histidine_kinase_KdpD"/>
</dbReference>
<protein>
    <recommendedName>
        <fullName evidence="3">histidine kinase</fullName>
        <ecNumber evidence="3">2.7.13.3</ecNumber>
    </recommendedName>
</protein>
<evidence type="ECO:0000256" key="6">
    <source>
        <dbReference type="ARBA" id="ARBA00022692"/>
    </source>
</evidence>
<dbReference type="Pfam" id="PF00512">
    <property type="entry name" value="HisKA"/>
    <property type="match status" value="1"/>
</dbReference>
<dbReference type="InterPro" id="IPR036890">
    <property type="entry name" value="HATPase_C_sf"/>
</dbReference>
<keyword evidence="9" id="KW-0067">ATP-binding</keyword>
<keyword evidence="8" id="KW-0418">Kinase</keyword>
<dbReference type="Gene3D" id="3.30.565.10">
    <property type="entry name" value="Histidine kinase-like ATPase, C-terminal domain"/>
    <property type="match status" value="1"/>
</dbReference>
<evidence type="ECO:0000256" key="5">
    <source>
        <dbReference type="ARBA" id="ARBA00022679"/>
    </source>
</evidence>
<evidence type="ECO:0000313" key="16">
    <source>
        <dbReference type="Proteomes" id="UP000321085"/>
    </source>
</evidence>
<dbReference type="InterPro" id="IPR004358">
    <property type="entry name" value="Sig_transdc_His_kin-like_C"/>
</dbReference>
<dbReference type="Gene3D" id="1.10.287.130">
    <property type="match status" value="1"/>
</dbReference>
<dbReference type="SMART" id="SM00387">
    <property type="entry name" value="HATPase_c"/>
    <property type="match status" value="1"/>
</dbReference>